<dbReference type="AlphaFoldDB" id="A0A2A5ARR1"/>
<dbReference type="GO" id="GO:0000166">
    <property type="term" value="F:nucleotide binding"/>
    <property type="evidence" value="ECO:0007669"/>
    <property type="project" value="InterPro"/>
</dbReference>
<dbReference type="Gene3D" id="3.40.50.720">
    <property type="entry name" value="NAD(P)-binding Rossmann-like Domain"/>
    <property type="match status" value="2"/>
</dbReference>
<name>A0A2A5ARR1_9GAMM</name>
<organism evidence="3 4">
    <name type="scientific">SAR86 cluster bacterium</name>
    <dbReference type="NCBI Taxonomy" id="2030880"/>
    <lineage>
        <taxon>Bacteria</taxon>
        <taxon>Pseudomonadati</taxon>
        <taxon>Pseudomonadota</taxon>
        <taxon>Gammaproteobacteria</taxon>
        <taxon>SAR86 cluster</taxon>
    </lineage>
</organism>
<dbReference type="PANTHER" id="PTHR43818:SF10">
    <property type="entry name" value="NADH-DEPENDENT DEHYDROGENASE-RELATED"/>
    <property type="match status" value="1"/>
</dbReference>
<dbReference type="Pfam" id="PF01408">
    <property type="entry name" value="GFO_IDH_MocA"/>
    <property type="match status" value="1"/>
</dbReference>
<comment type="caution">
    <text evidence="3">The sequence shown here is derived from an EMBL/GenBank/DDBJ whole genome shotgun (WGS) entry which is preliminary data.</text>
</comment>
<evidence type="ECO:0000313" key="3">
    <source>
        <dbReference type="EMBL" id="PCJ22024.1"/>
    </source>
</evidence>
<feature type="domain" description="Gfo/Idh/MocA-like oxidoreductase bacterial type C-terminal" evidence="2">
    <location>
        <begin position="223"/>
        <end position="289"/>
    </location>
</feature>
<dbReference type="InterPro" id="IPR036291">
    <property type="entry name" value="NAD(P)-bd_dom_sf"/>
</dbReference>
<gene>
    <name evidence="3" type="ORF">COA96_14935</name>
</gene>
<dbReference type="InterPro" id="IPR000683">
    <property type="entry name" value="Gfo/Idh/MocA-like_OxRdtase_N"/>
</dbReference>
<evidence type="ECO:0000259" key="2">
    <source>
        <dbReference type="Pfam" id="PF19051"/>
    </source>
</evidence>
<evidence type="ECO:0000259" key="1">
    <source>
        <dbReference type="Pfam" id="PF01408"/>
    </source>
</evidence>
<dbReference type="EMBL" id="NVVJ01000067">
    <property type="protein sequence ID" value="PCJ22024.1"/>
    <property type="molecule type" value="Genomic_DNA"/>
</dbReference>
<dbReference type="PANTHER" id="PTHR43818">
    <property type="entry name" value="BCDNA.GH03377"/>
    <property type="match status" value="1"/>
</dbReference>
<dbReference type="InterPro" id="IPR043906">
    <property type="entry name" value="Gfo/Idh/MocA_OxRdtase_bact_C"/>
</dbReference>
<evidence type="ECO:0000313" key="4">
    <source>
        <dbReference type="Proteomes" id="UP000218327"/>
    </source>
</evidence>
<dbReference type="InterPro" id="IPR050463">
    <property type="entry name" value="Gfo/Idh/MocA_oxidrdct_glycsds"/>
</dbReference>
<accession>A0A2A5ARR1</accession>
<dbReference type="Proteomes" id="UP000218327">
    <property type="component" value="Unassembled WGS sequence"/>
</dbReference>
<dbReference type="SUPFAM" id="SSF55347">
    <property type="entry name" value="Glyceraldehyde-3-phosphate dehydrogenase-like, C-terminal domain"/>
    <property type="match status" value="1"/>
</dbReference>
<proteinExistence type="predicted"/>
<reference evidence="4" key="1">
    <citation type="submission" date="2017-08" db="EMBL/GenBank/DDBJ databases">
        <title>A dynamic microbial community with high functional redundancy inhabits the cold, oxic subseafloor aquifer.</title>
        <authorList>
            <person name="Tully B.J."/>
            <person name="Wheat C.G."/>
            <person name="Glazer B.T."/>
            <person name="Huber J.A."/>
        </authorList>
    </citation>
    <scope>NUCLEOTIDE SEQUENCE [LARGE SCALE GENOMIC DNA]</scope>
</reference>
<sequence length="468" mass="51658">MLMTKELGNSTSKPGSKTKLARREFIKKSAALSTFMIVPRHVLGGPAYVAPSDKINIAAVGASGKGVADISAVAHENIYAICDIDDTKIASTLAKDFASPFRDKVKKYRDYREMLDNEPEIDAVLVSIPDHMHAPVATHAMGLGKHLYVQKPLCHTVAEARFLAERAREANVVTQMGNQGHADEGARVINEWVASGVLGNVTEVHCWTNRPVWPQGIARPEGSNLVPNSMDWNLWLGAAPRRPYMDRVYHPFNWRGWVDFGTGVVGDMGAHIIDHPYWALGLDLPSKVSASSTRWGKGHESFPIASKIHFEFPATASRPSVKMTWYDGGLLPERPELMENGRMMGDNDGGVLIVGDKNTLMHGVYGRNPRLIPETTHQATAQPARTLARSPGIYQEWIDAIKDRSKVATSGFDYSARLTETMLLGNVAVRRASEHKVLDYDASNMRFTNDEEANALLDKDYRPGFGLT</sequence>
<protein>
    <submittedName>
        <fullName evidence="3">Oxidoreductase</fullName>
    </submittedName>
</protein>
<feature type="domain" description="Gfo/Idh/MocA-like oxidoreductase N-terminal" evidence="1">
    <location>
        <begin position="56"/>
        <end position="177"/>
    </location>
</feature>
<dbReference type="SUPFAM" id="SSF51735">
    <property type="entry name" value="NAD(P)-binding Rossmann-fold domains"/>
    <property type="match status" value="1"/>
</dbReference>
<dbReference type="Gene3D" id="3.30.360.10">
    <property type="entry name" value="Dihydrodipicolinate Reductase, domain 2"/>
    <property type="match status" value="1"/>
</dbReference>
<dbReference type="Pfam" id="PF19051">
    <property type="entry name" value="GFO_IDH_MocA_C2"/>
    <property type="match status" value="1"/>
</dbReference>